<accession>A0A1W1E3L8</accession>
<evidence type="ECO:0000313" key="1">
    <source>
        <dbReference type="EMBL" id="SFV88461.1"/>
    </source>
</evidence>
<organism evidence="1">
    <name type="scientific">hydrothermal vent metagenome</name>
    <dbReference type="NCBI Taxonomy" id="652676"/>
    <lineage>
        <taxon>unclassified sequences</taxon>
        <taxon>metagenomes</taxon>
        <taxon>ecological metagenomes</taxon>
    </lineage>
</organism>
<sequence length="45" mass="5162">MGVTKVVAKAYYDLLLVPMKKKFKSKLPRRLLTPKEIAKAVVFIK</sequence>
<proteinExistence type="predicted"/>
<dbReference type="EMBL" id="FPIA01000052">
    <property type="protein sequence ID" value="SFV88461.1"/>
    <property type="molecule type" value="Genomic_DNA"/>
</dbReference>
<protein>
    <submittedName>
        <fullName evidence="1">Uncharacterized protein</fullName>
    </submittedName>
</protein>
<name>A0A1W1E3L8_9ZZZZ</name>
<reference evidence="1" key="1">
    <citation type="submission" date="2016-10" db="EMBL/GenBank/DDBJ databases">
        <authorList>
            <person name="de Groot N.N."/>
        </authorList>
    </citation>
    <scope>NUCLEOTIDE SEQUENCE</scope>
</reference>
<dbReference type="AlphaFoldDB" id="A0A1W1E3L8"/>
<gene>
    <name evidence="1" type="ORF">MNB_SUP05-SYMBIONT-7-412</name>
</gene>